<name>A0ABQ6Q4J0_9BACT</name>
<proteinExistence type="predicted"/>
<reference evidence="1 2" key="1">
    <citation type="submission" date="2023-08" db="EMBL/GenBank/DDBJ databases">
        <title>Draft genome sequence of Algoriphagus taiwanensis.</title>
        <authorList>
            <person name="Takatani N."/>
            <person name="Hosokawa M."/>
            <person name="Sawabe T."/>
        </authorList>
    </citation>
    <scope>NUCLEOTIDE SEQUENCE [LARGE SCALE GENOMIC DNA]</scope>
    <source>
        <strain evidence="1 2">JCM 19755</strain>
    </source>
</reference>
<sequence length="35" mass="3991">MLEDNKKLGVLNNLTTNNIFFAFHTNKNAKNISPQ</sequence>
<evidence type="ECO:0000313" key="1">
    <source>
        <dbReference type="EMBL" id="GMQ34480.1"/>
    </source>
</evidence>
<comment type="caution">
    <text evidence="1">The sequence shown here is derived from an EMBL/GenBank/DDBJ whole genome shotgun (WGS) entry which is preliminary data.</text>
</comment>
<dbReference type="Proteomes" id="UP001307705">
    <property type="component" value="Unassembled WGS sequence"/>
</dbReference>
<gene>
    <name evidence="1" type="ORF">Ataiwa_27520</name>
</gene>
<keyword evidence="2" id="KW-1185">Reference proteome</keyword>
<dbReference type="EMBL" id="BTPE01000009">
    <property type="protein sequence ID" value="GMQ34480.1"/>
    <property type="molecule type" value="Genomic_DNA"/>
</dbReference>
<evidence type="ECO:0000313" key="2">
    <source>
        <dbReference type="Proteomes" id="UP001307705"/>
    </source>
</evidence>
<accession>A0ABQ6Q4J0</accession>
<protein>
    <submittedName>
        <fullName evidence="1">Uncharacterized protein</fullName>
    </submittedName>
</protein>
<organism evidence="1 2">
    <name type="scientific">Algoriphagus taiwanensis</name>
    <dbReference type="NCBI Taxonomy" id="1445656"/>
    <lineage>
        <taxon>Bacteria</taxon>
        <taxon>Pseudomonadati</taxon>
        <taxon>Bacteroidota</taxon>
        <taxon>Cytophagia</taxon>
        <taxon>Cytophagales</taxon>
        <taxon>Cyclobacteriaceae</taxon>
        <taxon>Algoriphagus</taxon>
    </lineage>
</organism>